<dbReference type="PANTHER" id="PTHR48040">
    <property type="entry name" value="PLEIOTROPIC DRUG RESISTANCE PROTEIN 1-LIKE ISOFORM X1"/>
    <property type="match status" value="1"/>
</dbReference>
<dbReference type="InterPro" id="IPR029481">
    <property type="entry name" value="ABC_trans_N"/>
</dbReference>
<sequence>MWNSGENAFSRSTSFRDEIEDEEELRWAALQRLPTYSRIRRGIFRDMIGESKEVQIGNLEASEQRLLLDRLVNSVENDPELFFARVRKRFDAVDLKFPKIEVRFQNLMVESFVHVGSRALPTIPNFIINMAEGLLRNIRVIGGKRSKLTILDGISGIIRPSRYYSYYCIFHYLP</sequence>
<dbReference type="RefSeq" id="XP_019093402.1">
    <property type="nucleotide sequence ID" value="XM_019237857.1"/>
</dbReference>
<reference evidence="3" key="2">
    <citation type="submission" date="2025-08" db="UniProtKB">
        <authorList>
            <consortium name="RefSeq"/>
        </authorList>
    </citation>
    <scope>IDENTIFICATION</scope>
    <source>
        <tissue evidence="3">Leaf</tissue>
    </source>
</reference>
<dbReference type="Proteomes" id="UP000694864">
    <property type="component" value="Chromosome 16"/>
</dbReference>
<evidence type="ECO:0000259" key="1">
    <source>
        <dbReference type="Pfam" id="PF14510"/>
    </source>
</evidence>
<organism evidence="2 3">
    <name type="scientific">Camelina sativa</name>
    <name type="common">False flax</name>
    <name type="synonym">Myagrum sativum</name>
    <dbReference type="NCBI Taxonomy" id="90675"/>
    <lineage>
        <taxon>Eukaryota</taxon>
        <taxon>Viridiplantae</taxon>
        <taxon>Streptophyta</taxon>
        <taxon>Embryophyta</taxon>
        <taxon>Tracheophyta</taxon>
        <taxon>Spermatophyta</taxon>
        <taxon>Magnoliopsida</taxon>
        <taxon>eudicotyledons</taxon>
        <taxon>Gunneridae</taxon>
        <taxon>Pentapetalae</taxon>
        <taxon>rosids</taxon>
        <taxon>malvids</taxon>
        <taxon>Brassicales</taxon>
        <taxon>Brassicaceae</taxon>
        <taxon>Camelineae</taxon>
        <taxon>Camelina</taxon>
    </lineage>
</organism>
<protein>
    <submittedName>
        <fullName evidence="3">ABC transporter G family member 32-like</fullName>
    </submittedName>
</protein>
<evidence type="ECO:0000313" key="2">
    <source>
        <dbReference type="Proteomes" id="UP000694864"/>
    </source>
</evidence>
<evidence type="ECO:0000313" key="3">
    <source>
        <dbReference type="RefSeq" id="XP_019093402.1"/>
    </source>
</evidence>
<reference evidence="2" key="1">
    <citation type="journal article" date="2014" name="Nat. Commun.">
        <title>The emerging biofuel crop Camelina sativa retains a highly undifferentiated hexaploid genome structure.</title>
        <authorList>
            <person name="Kagale S."/>
            <person name="Koh C."/>
            <person name="Nixon J."/>
            <person name="Bollina V."/>
            <person name="Clarke W.E."/>
            <person name="Tuteja R."/>
            <person name="Spillane C."/>
            <person name="Robinson S.J."/>
            <person name="Links M.G."/>
            <person name="Clarke C."/>
            <person name="Higgins E.E."/>
            <person name="Huebert T."/>
            <person name="Sharpe A.G."/>
            <person name="Parkin I.A."/>
        </authorList>
    </citation>
    <scope>NUCLEOTIDE SEQUENCE [LARGE SCALE GENOMIC DNA]</scope>
    <source>
        <strain evidence="2">cv. DH55</strain>
    </source>
</reference>
<gene>
    <name evidence="3" type="primary">LOC109129556</name>
</gene>
<proteinExistence type="predicted"/>
<accession>A0ABM1R314</accession>
<dbReference type="PANTHER" id="PTHR48040:SF12">
    <property type="entry name" value="ABC TRANSPORTER G FAMILY MEMBER 32-LIKE ISOFORM X1"/>
    <property type="match status" value="1"/>
</dbReference>
<feature type="domain" description="Pleiotropic ABC efflux transporter N-terminal" evidence="1">
    <location>
        <begin position="73"/>
        <end position="126"/>
    </location>
</feature>
<dbReference type="GeneID" id="109129556"/>
<name>A0ABM1R314_CAMSA</name>
<keyword evidence="2" id="KW-1185">Reference proteome</keyword>
<dbReference type="Pfam" id="PF14510">
    <property type="entry name" value="ABC_trans_N"/>
    <property type="match status" value="1"/>
</dbReference>